<dbReference type="GO" id="GO:0016810">
    <property type="term" value="F:hydrolase activity, acting on carbon-nitrogen (but not peptide) bonds"/>
    <property type="evidence" value="ECO:0007669"/>
    <property type="project" value="InterPro"/>
</dbReference>
<proteinExistence type="predicted"/>
<dbReference type="RefSeq" id="WP_240191811.1">
    <property type="nucleotide sequence ID" value="NZ_JACHEO010000030.1"/>
</dbReference>
<reference evidence="1 2" key="1">
    <citation type="submission" date="2020-08" db="EMBL/GenBank/DDBJ databases">
        <title>Genomic Encyclopedia of Type Strains, Phase IV (KMG-IV): sequencing the most valuable type-strain genomes for metagenomic binning, comparative biology and taxonomic classification.</title>
        <authorList>
            <person name="Goeker M."/>
        </authorList>
    </citation>
    <scope>NUCLEOTIDE SEQUENCE [LARGE SCALE GENOMIC DNA]</scope>
    <source>
        <strain evidence="1 2">DSM 28570</strain>
    </source>
</reference>
<protein>
    <submittedName>
        <fullName evidence="1">Adenine deaminase</fullName>
    </submittedName>
</protein>
<dbReference type="Gene3D" id="2.30.40.10">
    <property type="entry name" value="Urease, subunit C, domain 1"/>
    <property type="match status" value="1"/>
</dbReference>
<accession>A0A840V6R2</accession>
<dbReference type="InterPro" id="IPR011059">
    <property type="entry name" value="Metal-dep_hydrolase_composite"/>
</dbReference>
<gene>
    <name evidence="1" type="ORF">HNQ81_003366</name>
</gene>
<dbReference type="EMBL" id="JACHEO010000030">
    <property type="protein sequence ID" value="MBB5349610.1"/>
    <property type="molecule type" value="Genomic_DNA"/>
</dbReference>
<evidence type="ECO:0000313" key="1">
    <source>
        <dbReference type="EMBL" id="MBB5349610.1"/>
    </source>
</evidence>
<organism evidence="1 2">
    <name type="scientific">Desulfoprunum benzoelyticum</name>
    <dbReference type="NCBI Taxonomy" id="1506996"/>
    <lineage>
        <taxon>Bacteria</taxon>
        <taxon>Pseudomonadati</taxon>
        <taxon>Thermodesulfobacteriota</taxon>
        <taxon>Desulfobulbia</taxon>
        <taxon>Desulfobulbales</taxon>
        <taxon>Desulfobulbaceae</taxon>
        <taxon>Desulfoprunum</taxon>
    </lineage>
</organism>
<dbReference type="AlphaFoldDB" id="A0A840V6R2"/>
<keyword evidence="2" id="KW-1185">Reference proteome</keyword>
<dbReference type="SUPFAM" id="SSF51556">
    <property type="entry name" value="Metallo-dependent hydrolases"/>
    <property type="match status" value="1"/>
</dbReference>
<evidence type="ECO:0000313" key="2">
    <source>
        <dbReference type="Proteomes" id="UP000539642"/>
    </source>
</evidence>
<dbReference type="Proteomes" id="UP000539642">
    <property type="component" value="Unassembled WGS sequence"/>
</dbReference>
<dbReference type="SUPFAM" id="SSF51338">
    <property type="entry name" value="Composite domain of metallo-dependent hydrolases"/>
    <property type="match status" value="1"/>
</dbReference>
<sequence length="165" mass="17245">MLPLPELIATARREKPVDLLVRDVRLVNVLSGEIHPAHIAVRDGIVIGFEEYAAATVVDGGGRHCVPGLIDGHIHIESTLLAASAGLPLSVFVMMPSCVPATPMETAGAVLTAADVGDFLARYPDRILGLAEMMNYPGVLAADPAVLAKLAAAPWPAPSPTTRIT</sequence>
<dbReference type="Gene3D" id="3.20.20.140">
    <property type="entry name" value="Metal-dependent hydrolases"/>
    <property type="match status" value="2"/>
</dbReference>
<comment type="caution">
    <text evidence="1">The sequence shown here is derived from an EMBL/GenBank/DDBJ whole genome shotgun (WGS) entry which is preliminary data.</text>
</comment>
<name>A0A840V6R2_9BACT</name>
<dbReference type="InterPro" id="IPR032466">
    <property type="entry name" value="Metal_Hydrolase"/>
</dbReference>